<keyword evidence="3" id="KW-1185">Reference proteome</keyword>
<evidence type="ECO:0000256" key="1">
    <source>
        <dbReference type="SAM" id="MobiDB-lite"/>
    </source>
</evidence>
<name>A0A6G1J2D0_9PLEO</name>
<feature type="region of interest" description="Disordered" evidence="1">
    <location>
        <begin position="47"/>
        <end position="122"/>
    </location>
</feature>
<dbReference type="AlphaFoldDB" id="A0A6G1J2D0"/>
<dbReference type="EMBL" id="MU005581">
    <property type="protein sequence ID" value="KAF2684373.1"/>
    <property type="molecule type" value="Genomic_DNA"/>
</dbReference>
<sequence>MDPFTYAPFCVCRLPGRPKVNPKATLHVTVRPATLCTGLAPLRNLLNRPHSTSNLGRRARTPDTNMNDNDPTAQSVPVSGAQQEAGLQKDGQARPDEQERTGIQTCGPHIVPESPSPVRPSMAIFEAGGNVSVSDDAFALSCDVSGVTASPKRDRKGGR</sequence>
<evidence type="ECO:0000313" key="3">
    <source>
        <dbReference type="Proteomes" id="UP000799291"/>
    </source>
</evidence>
<proteinExistence type="predicted"/>
<reference evidence="2" key="1">
    <citation type="journal article" date="2020" name="Stud. Mycol.">
        <title>101 Dothideomycetes genomes: a test case for predicting lifestyles and emergence of pathogens.</title>
        <authorList>
            <person name="Haridas S."/>
            <person name="Albert R."/>
            <person name="Binder M."/>
            <person name="Bloem J."/>
            <person name="Labutti K."/>
            <person name="Salamov A."/>
            <person name="Andreopoulos B."/>
            <person name="Baker S."/>
            <person name="Barry K."/>
            <person name="Bills G."/>
            <person name="Bluhm B."/>
            <person name="Cannon C."/>
            <person name="Castanera R."/>
            <person name="Culley D."/>
            <person name="Daum C."/>
            <person name="Ezra D."/>
            <person name="Gonzalez J."/>
            <person name="Henrissat B."/>
            <person name="Kuo A."/>
            <person name="Liang C."/>
            <person name="Lipzen A."/>
            <person name="Lutzoni F."/>
            <person name="Magnuson J."/>
            <person name="Mondo S."/>
            <person name="Nolan M."/>
            <person name="Ohm R."/>
            <person name="Pangilinan J."/>
            <person name="Park H.-J."/>
            <person name="Ramirez L."/>
            <person name="Alfaro M."/>
            <person name="Sun H."/>
            <person name="Tritt A."/>
            <person name="Yoshinaga Y."/>
            <person name="Zwiers L.-H."/>
            <person name="Turgeon B."/>
            <person name="Goodwin S."/>
            <person name="Spatafora J."/>
            <person name="Crous P."/>
            <person name="Grigoriev I."/>
        </authorList>
    </citation>
    <scope>NUCLEOTIDE SEQUENCE</scope>
    <source>
        <strain evidence="2">CBS 122367</strain>
    </source>
</reference>
<protein>
    <submittedName>
        <fullName evidence="2">Uncharacterized protein</fullName>
    </submittedName>
</protein>
<evidence type="ECO:0000313" key="2">
    <source>
        <dbReference type="EMBL" id="KAF2684373.1"/>
    </source>
</evidence>
<dbReference type="Proteomes" id="UP000799291">
    <property type="component" value="Unassembled WGS sequence"/>
</dbReference>
<feature type="compositionally biased region" description="Polar residues" evidence="1">
    <location>
        <begin position="62"/>
        <end position="82"/>
    </location>
</feature>
<accession>A0A6G1J2D0</accession>
<feature type="compositionally biased region" description="Basic and acidic residues" evidence="1">
    <location>
        <begin position="91"/>
        <end position="100"/>
    </location>
</feature>
<organism evidence="2 3">
    <name type="scientific">Lentithecium fluviatile CBS 122367</name>
    <dbReference type="NCBI Taxonomy" id="1168545"/>
    <lineage>
        <taxon>Eukaryota</taxon>
        <taxon>Fungi</taxon>
        <taxon>Dikarya</taxon>
        <taxon>Ascomycota</taxon>
        <taxon>Pezizomycotina</taxon>
        <taxon>Dothideomycetes</taxon>
        <taxon>Pleosporomycetidae</taxon>
        <taxon>Pleosporales</taxon>
        <taxon>Massarineae</taxon>
        <taxon>Lentitheciaceae</taxon>
        <taxon>Lentithecium</taxon>
    </lineage>
</organism>
<gene>
    <name evidence="2" type="ORF">K458DRAFT_31142</name>
</gene>